<proteinExistence type="predicted"/>
<sequence>MKNKTLKEGLALLGIGAAIVALALHPPRLLCRIYLALEKAAAVFLGVMLALAGIAALLGLTEQPSDEKPPVAYTIDYD</sequence>
<evidence type="ECO:0000313" key="3">
    <source>
        <dbReference type="Proteomes" id="UP000768567"/>
    </source>
</evidence>
<organism evidence="2 3">
    <name type="scientific">Gemmiger gallinarum</name>
    <dbReference type="NCBI Taxonomy" id="2779354"/>
    <lineage>
        <taxon>Bacteria</taxon>
        <taxon>Bacillati</taxon>
        <taxon>Bacillota</taxon>
        <taxon>Clostridia</taxon>
        <taxon>Eubacteriales</taxon>
        <taxon>Gemmiger</taxon>
    </lineage>
</organism>
<keyword evidence="1" id="KW-0812">Transmembrane</keyword>
<comment type="caution">
    <text evidence="2">The sequence shown here is derived from an EMBL/GenBank/DDBJ whole genome shotgun (WGS) entry which is preliminary data.</text>
</comment>
<accession>A0ABR9R360</accession>
<keyword evidence="3" id="KW-1185">Reference proteome</keyword>
<keyword evidence="1" id="KW-0472">Membrane</keyword>
<evidence type="ECO:0000256" key="1">
    <source>
        <dbReference type="SAM" id="Phobius"/>
    </source>
</evidence>
<gene>
    <name evidence="2" type="ORF">INF35_07185</name>
</gene>
<evidence type="ECO:0000313" key="2">
    <source>
        <dbReference type="EMBL" id="MBE5037564.1"/>
    </source>
</evidence>
<name>A0ABR9R360_9FIRM</name>
<feature type="transmembrane region" description="Helical" evidence="1">
    <location>
        <begin position="41"/>
        <end position="60"/>
    </location>
</feature>
<dbReference type="Proteomes" id="UP000768567">
    <property type="component" value="Unassembled WGS sequence"/>
</dbReference>
<dbReference type="EMBL" id="JADCKC010000002">
    <property type="protein sequence ID" value="MBE5037564.1"/>
    <property type="molecule type" value="Genomic_DNA"/>
</dbReference>
<dbReference type="RefSeq" id="WP_193500989.1">
    <property type="nucleotide sequence ID" value="NZ_JADCKC010000002.1"/>
</dbReference>
<reference evidence="2 3" key="1">
    <citation type="submission" date="2020-10" db="EMBL/GenBank/DDBJ databases">
        <title>ChiBAC.</title>
        <authorList>
            <person name="Zenner C."/>
            <person name="Hitch T.C.A."/>
            <person name="Clavel T."/>
        </authorList>
    </citation>
    <scope>NUCLEOTIDE SEQUENCE [LARGE SCALE GENOMIC DNA]</scope>
    <source>
        <strain evidence="2 3">DSM 109015</strain>
    </source>
</reference>
<keyword evidence="1" id="KW-1133">Transmembrane helix</keyword>
<protein>
    <submittedName>
        <fullName evidence="2">Uncharacterized protein</fullName>
    </submittedName>
</protein>